<dbReference type="AlphaFoldDB" id="A0A841JVB1"/>
<accession>A0A841JVB1</accession>
<dbReference type="EC" id="4.1.1.23" evidence="9"/>
<dbReference type="PANTHER" id="PTHR32119">
    <property type="entry name" value="OROTIDINE 5'-PHOSPHATE DECARBOXYLASE"/>
    <property type="match status" value="1"/>
</dbReference>
<evidence type="ECO:0000256" key="12">
    <source>
        <dbReference type="RuleBase" id="RU000512"/>
    </source>
</evidence>
<dbReference type="UniPathway" id="UPA00070">
    <property type="reaction ID" value="UER00120"/>
</dbReference>
<feature type="binding site" evidence="9 11">
    <location>
        <position position="185"/>
    </location>
    <ligand>
        <name>substrate</name>
    </ligand>
</feature>
<feature type="binding site" evidence="9 11">
    <location>
        <position position="214"/>
    </location>
    <ligand>
        <name>substrate</name>
    </ligand>
</feature>
<dbReference type="InterPro" id="IPR018089">
    <property type="entry name" value="OMPdecase_AS"/>
</dbReference>
<dbReference type="HAMAP" id="MF_01200_B">
    <property type="entry name" value="OMPdecase_type1_B"/>
    <property type="match status" value="1"/>
</dbReference>
<evidence type="ECO:0000256" key="2">
    <source>
        <dbReference type="ARBA" id="ARBA00004861"/>
    </source>
</evidence>
<dbReference type="SMART" id="SM00934">
    <property type="entry name" value="OMPdecase"/>
    <property type="match status" value="1"/>
</dbReference>
<dbReference type="GO" id="GO:0006207">
    <property type="term" value="P:'de novo' pyrimidine nucleobase biosynthetic process"/>
    <property type="evidence" value="ECO:0007669"/>
    <property type="project" value="InterPro"/>
</dbReference>
<feature type="binding site" evidence="9 11">
    <location>
        <position position="125"/>
    </location>
    <ligand>
        <name>substrate</name>
    </ligand>
</feature>
<dbReference type="GO" id="GO:0005829">
    <property type="term" value="C:cytosol"/>
    <property type="evidence" value="ECO:0007669"/>
    <property type="project" value="TreeGrafter"/>
</dbReference>
<evidence type="ECO:0000256" key="6">
    <source>
        <dbReference type="ARBA" id="ARBA00023239"/>
    </source>
</evidence>
<dbReference type="PANTHER" id="PTHR32119:SF2">
    <property type="entry name" value="OROTIDINE 5'-PHOSPHATE DECARBOXYLASE"/>
    <property type="match status" value="1"/>
</dbReference>
<evidence type="ECO:0000256" key="3">
    <source>
        <dbReference type="ARBA" id="ARBA00011738"/>
    </source>
</evidence>
<dbReference type="InterPro" id="IPR014732">
    <property type="entry name" value="OMPdecase"/>
</dbReference>
<comment type="function">
    <text evidence="1 9">Catalyzes the decarboxylation of orotidine 5'-monophosphate (OMP) to uridine 5'-monophosphate (UMP).</text>
</comment>
<feature type="binding site" evidence="9 11">
    <location>
        <position position="215"/>
    </location>
    <ligand>
        <name>substrate</name>
    </ligand>
</feature>
<sequence>MTASSPISDSRLIVALDFPDSQSALACTNRLEGLVQWFKVGLELYLSAGNSIVDNLKNRGFSVFLDLKLHDIPNTVAGAVRSVAASGADMLTLHAAGGPAMLAAAAEAASQLASAPKLLAVSVLTSMDQQQLAAIGVSGSPADQVLRLAGLASQAGISGLVASPEEIAALRSGFPDFTLVIPGIRPAGSAVGDQKRIATPAAAIAAGANHLVIGRPITQAPDPAAAVEAILNEIRSVCVEAKF</sequence>
<dbReference type="NCBIfam" id="TIGR01740">
    <property type="entry name" value="pyrF"/>
    <property type="match status" value="1"/>
</dbReference>
<evidence type="ECO:0000256" key="10">
    <source>
        <dbReference type="PIRSR" id="PIRSR614732-1"/>
    </source>
</evidence>
<evidence type="ECO:0000256" key="8">
    <source>
        <dbReference type="ARBA" id="ARBA00061012"/>
    </source>
</evidence>
<comment type="pathway">
    <text evidence="2 9 12">Pyrimidine metabolism; UMP biosynthesis via de novo pathway; UMP from orotate: step 2/2.</text>
</comment>
<feature type="active site" description="For OMPdecase activity" evidence="10">
    <location>
        <position position="68"/>
    </location>
</feature>
<keyword evidence="15" id="KW-1185">Reference proteome</keyword>
<feature type="binding site" evidence="9 11">
    <location>
        <position position="39"/>
    </location>
    <ligand>
        <name>substrate</name>
    </ligand>
</feature>
<dbReference type="GO" id="GO:0044205">
    <property type="term" value="P:'de novo' UMP biosynthetic process"/>
    <property type="evidence" value="ECO:0007669"/>
    <property type="project" value="UniProtKB-UniRule"/>
</dbReference>
<feature type="binding site" evidence="9 11">
    <location>
        <position position="194"/>
    </location>
    <ligand>
        <name>substrate</name>
    </ligand>
</feature>
<dbReference type="EMBL" id="JACHEK010000006">
    <property type="protein sequence ID" value="MBB6145090.1"/>
    <property type="molecule type" value="Genomic_DNA"/>
</dbReference>
<dbReference type="InterPro" id="IPR013785">
    <property type="entry name" value="Aldolase_TIM"/>
</dbReference>
<protein>
    <recommendedName>
        <fullName evidence="9">Orotidine 5'-phosphate decarboxylase</fullName>
        <ecNumber evidence="9">4.1.1.23</ecNumber>
    </recommendedName>
    <alternativeName>
        <fullName evidence="9">OMP decarboxylase</fullName>
        <shortName evidence="9">OMPDCase</shortName>
        <shortName evidence="9">OMPdecase</shortName>
    </alternativeName>
</protein>
<dbReference type="CDD" id="cd04725">
    <property type="entry name" value="OMP_decarboxylase_like"/>
    <property type="match status" value="1"/>
</dbReference>
<organism evidence="14 15">
    <name type="scientific">Silvibacterium bohemicum</name>
    <dbReference type="NCBI Taxonomy" id="1577686"/>
    <lineage>
        <taxon>Bacteria</taxon>
        <taxon>Pseudomonadati</taxon>
        <taxon>Acidobacteriota</taxon>
        <taxon>Terriglobia</taxon>
        <taxon>Terriglobales</taxon>
        <taxon>Acidobacteriaceae</taxon>
        <taxon>Silvibacterium</taxon>
    </lineage>
</organism>
<evidence type="ECO:0000256" key="1">
    <source>
        <dbReference type="ARBA" id="ARBA00002356"/>
    </source>
</evidence>
<evidence type="ECO:0000256" key="11">
    <source>
        <dbReference type="PIRSR" id="PIRSR614732-2"/>
    </source>
</evidence>
<dbReference type="RefSeq" id="WP_050061770.1">
    <property type="nucleotide sequence ID" value="NZ_JACHEK010000006.1"/>
</dbReference>
<reference evidence="14 15" key="1">
    <citation type="submission" date="2020-08" db="EMBL/GenBank/DDBJ databases">
        <title>Genomic Encyclopedia of Type Strains, Phase IV (KMG-IV): sequencing the most valuable type-strain genomes for metagenomic binning, comparative biology and taxonomic classification.</title>
        <authorList>
            <person name="Goeker M."/>
        </authorList>
    </citation>
    <scope>NUCLEOTIDE SEQUENCE [LARGE SCALE GENOMIC DNA]</scope>
    <source>
        <strain evidence="14 15">DSM 103733</strain>
    </source>
</reference>
<comment type="catalytic activity">
    <reaction evidence="7 9 12">
        <text>orotidine 5'-phosphate + H(+) = UMP + CO2</text>
        <dbReference type="Rhea" id="RHEA:11596"/>
        <dbReference type="ChEBI" id="CHEBI:15378"/>
        <dbReference type="ChEBI" id="CHEBI:16526"/>
        <dbReference type="ChEBI" id="CHEBI:57538"/>
        <dbReference type="ChEBI" id="CHEBI:57865"/>
        <dbReference type="EC" id="4.1.1.23"/>
    </reaction>
</comment>
<keyword evidence="5 9" id="KW-0665">Pyrimidine biosynthesis</keyword>
<dbReference type="InterPro" id="IPR011060">
    <property type="entry name" value="RibuloseP-bd_barrel"/>
</dbReference>
<evidence type="ECO:0000313" key="15">
    <source>
        <dbReference type="Proteomes" id="UP000538666"/>
    </source>
</evidence>
<feature type="binding site" evidence="9 11">
    <location>
        <position position="17"/>
    </location>
    <ligand>
        <name>substrate</name>
    </ligand>
</feature>
<dbReference type="GO" id="GO:0004590">
    <property type="term" value="F:orotidine-5'-phosphate decarboxylase activity"/>
    <property type="evidence" value="ECO:0007669"/>
    <property type="project" value="UniProtKB-UniRule"/>
</dbReference>
<dbReference type="PROSITE" id="PS00156">
    <property type="entry name" value="OMPDECASE"/>
    <property type="match status" value="1"/>
</dbReference>
<dbReference type="FunFam" id="3.20.20.70:FF:000015">
    <property type="entry name" value="Orotidine 5'-phosphate decarboxylase"/>
    <property type="match status" value="1"/>
</dbReference>
<feature type="active site" description="For OMPdecase activity" evidence="10">
    <location>
        <position position="71"/>
    </location>
</feature>
<dbReference type="Gene3D" id="3.20.20.70">
    <property type="entry name" value="Aldolase class I"/>
    <property type="match status" value="1"/>
</dbReference>
<comment type="similarity">
    <text evidence="8 9">Belongs to the OMP decarboxylase family. Type 1 subfamily.</text>
</comment>
<dbReference type="Pfam" id="PF00215">
    <property type="entry name" value="OMPdecase"/>
    <property type="match status" value="1"/>
</dbReference>
<dbReference type="InterPro" id="IPR001754">
    <property type="entry name" value="OMPdeCOase_dom"/>
</dbReference>
<dbReference type="SUPFAM" id="SSF51366">
    <property type="entry name" value="Ribulose-phoshate binding barrel"/>
    <property type="match status" value="1"/>
</dbReference>
<evidence type="ECO:0000256" key="5">
    <source>
        <dbReference type="ARBA" id="ARBA00022975"/>
    </source>
</evidence>
<name>A0A841JVB1_9BACT</name>
<comment type="subunit">
    <text evidence="3 9">Homodimer.</text>
</comment>
<evidence type="ECO:0000259" key="13">
    <source>
        <dbReference type="SMART" id="SM00934"/>
    </source>
</evidence>
<evidence type="ECO:0000256" key="4">
    <source>
        <dbReference type="ARBA" id="ARBA00022793"/>
    </source>
</evidence>
<gene>
    <name evidence="9" type="primary">pyrF</name>
    <name evidence="14" type="ORF">HNQ77_003048</name>
</gene>
<keyword evidence="6 9" id="KW-0456">Lyase</keyword>
<proteinExistence type="inferred from homology"/>
<feature type="active site" description="Proton donor" evidence="9">
    <location>
        <position position="68"/>
    </location>
</feature>
<feature type="binding site" evidence="9">
    <location>
        <begin position="66"/>
        <end position="75"/>
    </location>
    <ligand>
        <name>substrate</name>
    </ligand>
</feature>
<feature type="active site" description="For OMPdecase activity" evidence="10">
    <location>
        <position position="66"/>
    </location>
</feature>
<evidence type="ECO:0000256" key="7">
    <source>
        <dbReference type="ARBA" id="ARBA00049157"/>
    </source>
</evidence>
<dbReference type="NCBIfam" id="NF001273">
    <property type="entry name" value="PRK00230.1"/>
    <property type="match status" value="1"/>
</dbReference>
<evidence type="ECO:0000313" key="14">
    <source>
        <dbReference type="EMBL" id="MBB6145090.1"/>
    </source>
</evidence>
<comment type="caution">
    <text evidence="14">The sequence shown here is derived from an EMBL/GenBank/DDBJ whole genome shotgun (WGS) entry which is preliminary data.</text>
</comment>
<evidence type="ECO:0000256" key="9">
    <source>
        <dbReference type="HAMAP-Rule" id="MF_01200"/>
    </source>
</evidence>
<dbReference type="InterPro" id="IPR047596">
    <property type="entry name" value="OMPdecase_bac"/>
</dbReference>
<dbReference type="Proteomes" id="UP000538666">
    <property type="component" value="Unassembled WGS sequence"/>
</dbReference>
<feature type="domain" description="Orotidine 5'-phosphate decarboxylase" evidence="13">
    <location>
        <begin position="11"/>
        <end position="230"/>
    </location>
</feature>
<keyword evidence="4 9" id="KW-0210">Decarboxylase</keyword>